<dbReference type="GO" id="GO:0006493">
    <property type="term" value="P:protein O-linked glycosylation"/>
    <property type="evidence" value="ECO:0007669"/>
    <property type="project" value="InterPro"/>
</dbReference>
<dbReference type="GO" id="GO:0005886">
    <property type="term" value="C:plasma membrane"/>
    <property type="evidence" value="ECO:0007669"/>
    <property type="project" value="UniProtKB-SubCell"/>
</dbReference>
<dbReference type="AlphaFoldDB" id="A0A1F4ZQ81"/>
<feature type="transmembrane region" description="Helical" evidence="8">
    <location>
        <begin position="114"/>
        <end position="131"/>
    </location>
</feature>
<feature type="domain" description="ArnT-like N-terminal" evidence="9">
    <location>
        <begin position="7"/>
        <end position="155"/>
    </location>
</feature>
<keyword evidence="4" id="KW-0808">Transferase</keyword>
<keyword evidence="2" id="KW-1003">Cell membrane</keyword>
<evidence type="ECO:0000256" key="8">
    <source>
        <dbReference type="SAM" id="Phobius"/>
    </source>
</evidence>
<protein>
    <recommendedName>
        <fullName evidence="9">ArnT-like N-terminal domain-containing protein</fullName>
    </recommendedName>
</protein>
<evidence type="ECO:0000256" key="5">
    <source>
        <dbReference type="ARBA" id="ARBA00022692"/>
    </source>
</evidence>
<gene>
    <name evidence="10" type="ORF">A2397_06160</name>
</gene>
<keyword evidence="7 8" id="KW-0472">Membrane</keyword>
<accession>A0A1F4ZQ81</accession>
<feature type="transmembrane region" description="Helical" evidence="8">
    <location>
        <begin position="339"/>
        <end position="358"/>
    </location>
</feature>
<dbReference type="STRING" id="1797263.A2397_06160"/>
<comment type="caution">
    <text evidence="10">The sequence shown here is derived from an EMBL/GenBank/DDBJ whole genome shotgun (WGS) entry which is preliminary data.</text>
</comment>
<evidence type="ECO:0000256" key="2">
    <source>
        <dbReference type="ARBA" id="ARBA00022475"/>
    </source>
</evidence>
<feature type="transmembrane region" description="Helical" evidence="8">
    <location>
        <begin position="198"/>
        <end position="217"/>
    </location>
</feature>
<dbReference type="GO" id="GO:0010041">
    <property type="term" value="P:response to iron(III) ion"/>
    <property type="evidence" value="ECO:0007669"/>
    <property type="project" value="TreeGrafter"/>
</dbReference>
<reference evidence="10 11" key="1">
    <citation type="journal article" date="2016" name="Nat. Commun.">
        <title>Thousands of microbial genomes shed light on interconnected biogeochemical processes in an aquifer system.</title>
        <authorList>
            <person name="Anantharaman K."/>
            <person name="Brown C.T."/>
            <person name="Hug L.A."/>
            <person name="Sharon I."/>
            <person name="Castelle C.J."/>
            <person name="Probst A.J."/>
            <person name="Thomas B.C."/>
            <person name="Singh A."/>
            <person name="Wilkins M.J."/>
            <person name="Karaoz U."/>
            <person name="Brodie E.L."/>
            <person name="Williams K.H."/>
            <person name="Hubbard S.S."/>
            <person name="Banfield J.F."/>
        </authorList>
    </citation>
    <scope>NUCLEOTIDE SEQUENCE [LARGE SCALE GENOMIC DNA]</scope>
</reference>
<feature type="transmembrane region" description="Helical" evidence="8">
    <location>
        <begin position="169"/>
        <end position="189"/>
    </location>
</feature>
<dbReference type="GO" id="GO:0016763">
    <property type="term" value="F:pentosyltransferase activity"/>
    <property type="evidence" value="ECO:0007669"/>
    <property type="project" value="TreeGrafter"/>
</dbReference>
<evidence type="ECO:0000313" key="11">
    <source>
        <dbReference type="Proteomes" id="UP000176424"/>
    </source>
</evidence>
<comment type="subcellular location">
    <subcellularLocation>
        <location evidence="1">Cell membrane</location>
        <topology evidence="1">Multi-pass membrane protein</topology>
    </subcellularLocation>
</comment>
<evidence type="ECO:0000259" key="9">
    <source>
        <dbReference type="Pfam" id="PF02366"/>
    </source>
</evidence>
<dbReference type="GO" id="GO:0000030">
    <property type="term" value="F:mannosyltransferase activity"/>
    <property type="evidence" value="ECO:0007669"/>
    <property type="project" value="InterPro"/>
</dbReference>
<dbReference type="EMBL" id="MEXR01000056">
    <property type="protein sequence ID" value="OGD08531.1"/>
    <property type="molecule type" value="Genomic_DNA"/>
</dbReference>
<keyword evidence="3" id="KW-0328">Glycosyltransferase</keyword>
<evidence type="ECO:0000256" key="3">
    <source>
        <dbReference type="ARBA" id="ARBA00022676"/>
    </source>
</evidence>
<dbReference type="GO" id="GO:0009103">
    <property type="term" value="P:lipopolysaccharide biosynthetic process"/>
    <property type="evidence" value="ECO:0007669"/>
    <property type="project" value="UniProtKB-ARBA"/>
</dbReference>
<keyword evidence="6 8" id="KW-1133">Transmembrane helix</keyword>
<organism evidence="10 11">
    <name type="scientific">Candidatus Amesbacteria bacterium RIFOXYB1_FULL_44_23</name>
    <dbReference type="NCBI Taxonomy" id="1797263"/>
    <lineage>
        <taxon>Bacteria</taxon>
        <taxon>Candidatus Amesiibacteriota</taxon>
    </lineage>
</organism>
<dbReference type="InterPro" id="IPR003342">
    <property type="entry name" value="ArnT-like_N"/>
</dbReference>
<dbReference type="PANTHER" id="PTHR33908">
    <property type="entry name" value="MANNOSYLTRANSFERASE YKCB-RELATED"/>
    <property type="match status" value="1"/>
</dbReference>
<feature type="transmembrane region" description="Helical" evidence="8">
    <location>
        <begin position="364"/>
        <end position="389"/>
    </location>
</feature>
<feature type="transmembrane region" description="Helical" evidence="8">
    <location>
        <begin position="91"/>
        <end position="108"/>
    </location>
</feature>
<evidence type="ECO:0000256" key="7">
    <source>
        <dbReference type="ARBA" id="ARBA00023136"/>
    </source>
</evidence>
<sequence length="536" mass="61106">MGLILSLLTVVSLLVRGFSISSLPPELFGDEIDVGYQAFSLLHTGRDLYGQLFPTYIHSLSEWRTPMLMYYTVPTISIFGNTELGVRLPEVILGAVAPLILFLLVYQVSKNRSVALLSSIILAILPWHILYSRAAFESVLLLDFILLGTLLFIKQRYFVSLLLFFLTPYIYSTASLFTPLWLLALTVLYRPKLPKTSFLLLIVLVPFGLSLLSGQAAERFGKVGLFSNPEIIDQLTRYRTDSKSPLERLFSNRPVFIATRIYSNYLSAFSPEFLFIRGDNTARQSLQYIGELLPVFAPFLALGLIYLVKQKQYLWLVWLLLAPLPSALTYDGAYHATRLFMMIPSLCVAVGSGIYWLVKSMPRYAKAVVYVAIWGVIFFQFTLAANYYLIHYPLRTWQWWHVGFKQAMEKVGELSDQYHQVFINNSYEPSLIRFLFYTRYPPSQFHANFTVDKPSDISAGYYGFYLAPKYYFGGFSPPPNKSLVDVIQPGNLYVVSQRDDVPGDWDWSKNPPGGVKVLFTTRNPLGTPIFYLVTKN</sequence>
<feature type="transmembrane region" description="Helical" evidence="8">
    <location>
        <begin position="288"/>
        <end position="307"/>
    </location>
</feature>
<proteinExistence type="predicted"/>
<feature type="transmembrane region" description="Helical" evidence="8">
    <location>
        <begin position="313"/>
        <end position="330"/>
    </location>
</feature>
<dbReference type="Proteomes" id="UP000176424">
    <property type="component" value="Unassembled WGS sequence"/>
</dbReference>
<evidence type="ECO:0000256" key="1">
    <source>
        <dbReference type="ARBA" id="ARBA00004651"/>
    </source>
</evidence>
<evidence type="ECO:0000256" key="6">
    <source>
        <dbReference type="ARBA" id="ARBA00022989"/>
    </source>
</evidence>
<name>A0A1F4ZQ81_9BACT</name>
<feature type="transmembrane region" description="Helical" evidence="8">
    <location>
        <begin position="138"/>
        <end position="157"/>
    </location>
</feature>
<dbReference type="Pfam" id="PF02366">
    <property type="entry name" value="PMT"/>
    <property type="match status" value="1"/>
</dbReference>
<evidence type="ECO:0000256" key="4">
    <source>
        <dbReference type="ARBA" id="ARBA00022679"/>
    </source>
</evidence>
<dbReference type="PANTHER" id="PTHR33908:SF3">
    <property type="entry name" value="UNDECAPRENYL PHOSPHATE-ALPHA-4-AMINO-4-DEOXY-L-ARABINOSE ARABINOSYL TRANSFERASE"/>
    <property type="match status" value="1"/>
</dbReference>
<dbReference type="InterPro" id="IPR050297">
    <property type="entry name" value="LipidA_mod_glycosyltrf_83"/>
</dbReference>
<evidence type="ECO:0000313" key="10">
    <source>
        <dbReference type="EMBL" id="OGD08531.1"/>
    </source>
</evidence>
<keyword evidence="5 8" id="KW-0812">Transmembrane</keyword>